<dbReference type="Gene3D" id="1.10.10.10">
    <property type="entry name" value="Winged helix-like DNA-binding domain superfamily/Winged helix DNA-binding domain"/>
    <property type="match status" value="1"/>
</dbReference>
<keyword evidence="2" id="KW-0238">DNA-binding</keyword>
<evidence type="ECO:0000313" key="5">
    <source>
        <dbReference type="EMBL" id="MFC3966430.1"/>
    </source>
</evidence>
<sequence>MAETSADLPALRAVIDGPLAEIARRFSRYLAERWPHDALVIFTRECTGRPRKVAGAAEVVDRVGIGELEAVRSALAPGEHAELTARLGEAPRRLWAVLDRSGILLILVPRKPARAGRDAIDPETAAPCAADERCALPGAAELAARFGVVATSIRQQVAQASPEYLTEARAASAERARAVAELTAAHEATLTAVLATLRATGLDDRQARAAAVETASAALLAARAGRATERALAEEPPAAAFDRLRAELAPVLRDTEVLFAAPGAGAPLPGEIAVGARAMTTAVVLAFVGRPGLRRLRVGWEHADAALCIDVRDQASGVIDADALRRALEGRVRTLRAALEIEALPGWGCRVVLRLPLAAPTVRRERGALDRLNRREREVLGLLAAGRRNRAIAAELGVAESTVKFHVTGVLKKLAVSTRGEAAALGVRAGLLPGSP</sequence>
<evidence type="ECO:0000256" key="3">
    <source>
        <dbReference type="ARBA" id="ARBA00023163"/>
    </source>
</evidence>
<keyword evidence="1" id="KW-0805">Transcription regulation</keyword>
<dbReference type="EMBL" id="JBHSAX010000033">
    <property type="protein sequence ID" value="MFC3966430.1"/>
    <property type="molecule type" value="Genomic_DNA"/>
</dbReference>
<accession>A0ABV8E391</accession>
<dbReference type="CDD" id="cd06170">
    <property type="entry name" value="LuxR_C_like"/>
    <property type="match status" value="1"/>
</dbReference>
<dbReference type="PROSITE" id="PS50043">
    <property type="entry name" value="HTH_LUXR_2"/>
    <property type="match status" value="1"/>
</dbReference>
<reference evidence="6" key="1">
    <citation type="journal article" date="2019" name="Int. J. Syst. Evol. Microbiol.">
        <title>The Global Catalogue of Microorganisms (GCM) 10K type strain sequencing project: providing services to taxonomists for standard genome sequencing and annotation.</title>
        <authorList>
            <consortium name="The Broad Institute Genomics Platform"/>
            <consortium name="The Broad Institute Genome Sequencing Center for Infectious Disease"/>
            <person name="Wu L."/>
            <person name="Ma J."/>
        </authorList>
    </citation>
    <scope>NUCLEOTIDE SEQUENCE [LARGE SCALE GENOMIC DNA]</scope>
    <source>
        <strain evidence="6">CGMCC 4.7330</strain>
    </source>
</reference>
<evidence type="ECO:0000256" key="2">
    <source>
        <dbReference type="ARBA" id="ARBA00023125"/>
    </source>
</evidence>
<evidence type="ECO:0000259" key="4">
    <source>
        <dbReference type="PROSITE" id="PS50043"/>
    </source>
</evidence>
<protein>
    <submittedName>
        <fullName evidence="5">LuxR C-terminal-related transcriptional regulator</fullName>
    </submittedName>
</protein>
<dbReference type="PANTHER" id="PTHR44688:SF16">
    <property type="entry name" value="DNA-BINDING TRANSCRIPTIONAL ACTIVATOR DEVR_DOSR"/>
    <property type="match status" value="1"/>
</dbReference>
<organism evidence="5 6">
    <name type="scientific">Nocardia jiangsuensis</name>
    <dbReference type="NCBI Taxonomy" id="1691563"/>
    <lineage>
        <taxon>Bacteria</taxon>
        <taxon>Bacillati</taxon>
        <taxon>Actinomycetota</taxon>
        <taxon>Actinomycetes</taxon>
        <taxon>Mycobacteriales</taxon>
        <taxon>Nocardiaceae</taxon>
        <taxon>Nocardia</taxon>
    </lineage>
</organism>
<gene>
    <name evidence="5" type="ORF">ACFO0B_30985</name>
</gene>
<comment type="caution">
    <text evidence="5">The sequence shown here is derived from an EMBL/GenBank/DDBJ whole genome shotgun (WGS) entry which is preliminary data.</text>
</comment>
<evidence type="ECO:0000256" key="1">
    <source>
        <dbReference type="ARBA" id="ARBA00023015"/>
    </source>
</evidence>
<dbReference type="RefSeq" id="WP_378617119.1">
    <property type="nucleotide sequence ID" value="NZ_JBHSAX010000033.1"/>
</dbReference>
<dbReference type="InterPro" id="IPR016032">
    <property type="entry name" value="Sig_transdc_resp-reg_C-effctor"/>
</dbReference>
<dbReference type="SUPFAM" id="SSF46894">
    <property type="entry name" value="C-terminal effector domain of the bipartite response regulators"/>
    <property type="match status" value="1"/>
</dbReference>
<dbReference type="InterPro" id="IPR036388">
    <property type="entry name" value="WH-like_DNA-bd_sf"/>
</dbReference>
<evidence type="ECO:0000313" key="6">
    <source>
        <dbReference type="Proteomes" id="UP001595696"/>
    </source>
</evidence>
<keyword evidence="3" id="KW-0804">Transcription</keyword>
<dbReference type="PRINTS" id="PR00038">
    <property type="entry name" value="HTHLUXR"/>
</dbReference>
<dbReference type="Proteomes" id="UP001595696">
    <property type="component" value="Unassembled WGS sequence"/>
</dbReference>
<feature type="domain" description="HTH luxR-type" evidence="4">
    <location>
        <begin position="365"/>
        <end position="430"/>
    </location>
</feature>
<dbReference type="SMART" id="SM00421">
    <property type="entry name" value="HTH_LUXR"/>
    <property type="match status" value="1"/>
</dbReference>
<keyword evidence="6" id="KW-1185">Reference proteome</keyword>
<proteinExistence type="predicted"/>
<dbReference type="Pfam" id="PF00196">
    <property type="entry name" value="GerE"/>
    <property type="match status" value="1"/>
</dbReference>
<dbReference type="PANTHER" id="PTHR44688">
    <property type="entry name" value="DNA-BINDING TRANSCRIPTIONAL ACTIVATOR DEVR_DOSR"/>
    <property type="match status" value="1"/>
</dbReference>
<name>A0ABV8E391_9NOCA</name>
<dbReference type="InterPro" id="IPR000792">
    <property type="entry name" value="Tscrpt_reg_LuxR_C"/>
</dbReference>